<dbReference type="Gene3D" id="3.50.80.20">
    <property type="entry name" value="D-Ala-D-Ala carboxypeptidase C, peptidase S13"/>
    <property type="match status" value="1"/>
</dbReference>
<dbReference type="Pfam" id="PF02113">
    <property type="entry name" value="Peptidase_S13"/>
    <property type="match status" value="1"/>
</dbReference>
<evidence type="ECO:0000256" key="2">
    <source>
        <dbReference type="ARBA" id="ARBA00022801"/>
    </source>
</evidence>
<dbReference type="InterPro" id="IPR000667">
    <property type="entry name" value="Peptidase_S13"/>
</dbReference>
<gene>
    <name evidence="4" type="ORF">SAMN06264365_12917</name>
</gene>
<sequence>MRLSRRTLSVVAVAAVAVTGTAFALSTVNAASADTTADAALVATLDQVFADPRLAGSTTGMQVRDGATGTVIYSHNADQRVIPASNEKLLTSAAALEVLGASYKFHTVARYSGKRSGTTVTGNLYLRGQGDPTMTYAQFDALAAAVAKTGVKKFTGSLVADDSWFDRVPLGLDWSWQDEPYFDNAPISALTVAADGNYNTGALSIVDKPGTAAGKAGVLTVTPANSVVTIVNHTVTGKQGSANTVTATRAHGSNTITVSGSTPLKPTATHTSLVATQDPTKLAIGVFRDALKRRGVTITGATTTGTTPSGTTLLTDHASIPLGQLLPYFLKLSNNGHAELLTKAMGRAKTPGSAGSWTTGLAASTGALKQLGVDTSKITMGDGSGLSRRNWLTTGQISALLNAAQTRPWFATWYAALPVAGDPNPLVGGTLRSRMVGTPAAGNLHGKTGTLTGVNALSGYVKDQSGRTLVFSSVSNAAPASVADILDRAAVALASSGAAQSATLMQRKLSNIEVKPHVVTRDGEEVECSWVPNAC</sequence>
<dbReference type="PANTHER" id="PTHR30023">
    <property type="entry name" value="D-ALANYL-D-ALANINE CARBOXYPEPTIDASE"/>
    <property type="match status" value="1"/>
</dbReference>
<dbReference type="PROSITE" id="PS51318">
    <property type="entry name" value="TAT"/>
    <property type="match status" value="1"/>
</dbReference>
<name>A0A239IGX7_9ACTN</name>
<dbReference type="AlphaFoldDB" id="A0A239IGX7"/>
<accession>A0A239IGX7</accession>
<dbReference type="SUPFAM" id="SSF56601">
    <property type="entry name" value="beta-lactamase/transpeptidase-like"/>
    <property type="match status" value="1"/>
</dbReference>
<evidence type="ECO:0000313" key="5">
    <source>
        <dbReference type="Proteomes" id="UP000198415"/>
    </source>
</evidence>
<feature type="signal peptide" evidence="3">
    <location>
        <begin position="1"/>
        <end position="24"/>
    </location>
</feature>
<dbReference type="PANTHER" id="PTHR30023:SF0">
    <property type="entry name" value="PENICILLIN-SENSITIVE CARBOXYPEPTIDASE A"/>
    <property type="match status" value="1"/>
</dbReference>
<dbReference type="NCBIfam" id="TIGR00666">
    <property type="entry name" value="PBP4"/>
    <property type="match status" value="1"/>
</dbReference>
<dbReference type="PRINTS" id="PR00922">
    <property type="entry name" value="DADACBPTASE3"/>
</dbReference>
<dbReference type="GO" id="GO:0004185">
    <property type="term" value="F:serine-type carboxypeptidase activity"/>
    <property type="evidence" value="ECO:0007669"/>
    <property type="project" value="InterPro"/>
</dbReference>
<evidence type="ECO:0000313" key="4">
    <source>
        <dbReference type="EMBL" id="SNS92821.1"/>
    </source>
</evidence>
<organism evidence="4 5">
    <name type="scientific">Actinoplanes regularis</name>
    <dbReference type="NCBI Taxonomy" id="52697"/>
    <lineage>
        <taxon>Bacteria</taxon>
        <taxon>Bacillati</taxon>
        <taxon>Actinomycetota</taxon>
        <taxon>Actinomycetes</taxon>
        <taxon>Micromonosporales</taxon>
        <taxon>Micromonosporaceae</taxon>
        <taxon>Actinoplanes</taxon>
    </lineage>
</organism>
<dbReference type="GO" id="GO:0000270">
    <property type="term" value="P:peptidoglycan metabolic process"/>
    <property type="evidence" value="ECO:0007669"/>
    <property type="project" value="TreeGrafter"/>
</dbReference>
<evidence type="ECO:0000256" key="3">
    <source>
        <dbReference type="SAM" id="SignalP"/>
    </source>
</evidence>
<dbReference type="InterPro" id="IPR012338">
    <property type="entry name" value="Beta-lactam/transpept-like"/>
</dbReference>
<keyword evidence="2" id="KW-0378">Hydrolase</keyword>
<feature type="chain" id="PRO_5038836128" evidence="3">
    <location>
        <begin position="25"/>
        <end position="535"/>
    </location>
</feature>
<evidence type="ECO:0000256" key="1">
    <source>
        <dbReference type="ARBA" id="ARBA00006096"/>
    </source>
</evidence>
<keyword evidence="3" id="KW-0732">Signal</keyword>
<dbReference type="Gene3D" id="3.40.710.10">
    <property type="entry name" value="DD-peptidase/beta-lactamase superfamily"/>
    <property type="match status" value="1"/>
</dbReference>
<dbReference type="InterPro" id="IPR006311">
    <property type="entry name" value="TAT_signal"/>
</dbReference>
<comment type="similarity">
    <text evidence="1">Belongs to the peptidase S13 family.</text>
</comment>
<dbReference type="GO" id="GO:0006508">
    <property type="term" value="P:proteolysis"/>
    <property type="evidence" value="ECO:0007669"/>
    <property type="project" value="InterPro"/>
</dbReference>
<dbReference type="EMBL" id="FZNR01000029">
    <property type="protein sequence ID" value="SNS92821.1"/>
    <property type="molecule type" value="Genomic_DNA"/>
</dbReference>
<dbReference type="Proteomes" id="UP000198415">
    <property type="component" value="Unassembled WGS sequence"/>
</dbReference>
<proteinExistence type="inferred from homology"/>
<protein>
    <submittedName>
        <fullName evidence="4">D-alanyl-D-alanine carboxypeptidase / D-alanyl-D-alanine-endopeptidase (Penicillin-binding protein 4)</fullName>
    </submittedName>
</protein>
<keyword evidence="4" id="KW-0121">Carboxypeptidase</keyword>
<keyword evidence="5" id="KW-1185">Reference proteome</keyword>
<reference evidence="4 5" key="1">
    <citation type="submission" date="2017-06" db="EMBL/GenBank/DDBJ databases">
        <authorList>
            <person name="Kim H.J."/>
            <person name="Triplett B.A."/>
        </authorList>
    </citation>
    <scope>NUCLEOTIDE SEQUENCE [LARGE SCALE GENOMIC DNA]</scope>
    <source>
        <strain evidence="4 5">DSM 43151</strain>
    </source>
</reference>
<dbReference type="RefSeq" id="WP_179277488.1">
    <property type="nucleotide sequence ID" value="NZ_BOMU01000112.1"/>
</dbReference>
<keyword evidence="4" id="KW-0645">Protease</keyword>